<evidence type="ECO:0000313" key="3">
    <source>
        <dbReference type="Proteomes" id="UP000032740"/>
    </source>
</evidence>
<sequence length="179" mass="19885">MKKIFFILLSLFAVTCTLSLGLTLNTSHGYIANNEQVTLSTLEDYSSDIIYYDDGSYLVIETFSYTEISLFSLEFEVPGEYTKTGVKTVTMKKDDGSILWTYTLKTIFIINQGISARAIDSTYTTSINNGAWSFSDGNAYNISNVGYGKGTFRHKVLFITIKTVNIDIDLTCDSSGNIV</sequence>
<evidence type="ECO:0008006" key="4">
    <source>
        <dbReference type="Google" id="ProtNLM"/>
    </source>
</evidence>
<dbReference type="AlphaFoldDB" id="U4KP01"/>
<evidence type="ECO:0000313" key="2">
    <source>
        <dbReference type="EMBL" id="CCV63915.1"/>
    </source>
</evidence>
<dbReference type="Proteomes" id="UP000032740">
    <property type="component" value="Chromosome"/>
</dbReference>
<feature type="chain" id="PRO_5004650607" description="Lipoprotein" evidence="1">
    <location>
        <begin position="22"/>
        <end position="179"/>
    </location>
</feature>
<keyword evidence="3" id="KW-1185">Reference proteome</keyword>
<name>U4KP01_ALTPJ</name>
<proteinExistence type="predicted"/>
<dbReference type="KEGG" id="apal:BN85403380"/>
<dbReference type="STRING" id="1318466.BN85403380"/>
<gene>
    <name evidence="2" type="ORF">BN85403380</name>
</gene>
<reference evidence="2 3" key="1">
    <citation type="journal article" date="2013" name="J. Mol. Microbiol. Biotechnol.">
        <title>Analysis of the Complete Genomes of Acholeplasma brassicae , A. palmae and A. laidlawii and Their Comparison to the Obligate Parasites from ' Candidatus Phytoplasma'.</title>
        <authorList>
            <person name="Kube M."/>
            <person name="Siewert C."/>
            <person name="Migdoll A.M."/>
            <person name="Duduk B."/>
            <person name="Holz S."/>
            <person name="Rabus R."/>
            <person name="Seemuller E."/>
            <person name="Mitrovic J."/>
            <person name="Muller I."/>
            <person name="Buttner C."/>
            <person name="Reinhardt R."/>
        </authorList>
    </citation>
    <scope>NUCLEOTIDE SEQUENCE [LARGE SCALE GENOMIC DNA]</scope>
    <source>
        <strain evidence="2 3">J233</strain>
    </source>
</reference>
<keyword evidence="1" id="KW-0732">Signal</keyword>
<dbReference type="RefSeq" id="WP_026656273.1">
    <property type="nucleotide sequence ID" value="NC_022538.1"/>
</dbReference>
<evidence type="ECO:0000256" key="1">
    <source>
        <dbReference type="SAM" id="SignalP"/>
    </source>
</evidence>
<feature type="signal peptide" evidence="1">
    <location>
        <begin position="1"/>
        <end position="21"/>
    </location>
</feature>
<accession>U4KP01</accession>
<organism evidence="2 3">
    <name type="scientific">Alteracholeplasma palmae (strain ATCC 49389 / J233)</name>
    <name type="common">Acholeplasma palmae</name>
    <dbReference type="NCBI Taxonomy" id="1318466"/>
    <lineage>
        <taxon>Bacteria</taxon>
        <taxon>Bacillati</taxon>
        <taxon>Mycoplasmatota</taxon>
        <taxon>Mollicutes</taxon>
        <taxon>Acholeplasmatales</taxon>
        <taxon>Acholeplasmataceae</taxon>
        <taxon>Acholeplasma</taxon>
    </lineage>
</organism>
<dbReference type="EMBL" id="FO681347">
    <property type="protein sequence ID" value="CCV63915.1"/>
    <property type="molecule type" value="Genomic_DNA"/>
</dbReference>
<dbReference type="HOGENOM" id="CLU_1500380_0_0_14"/>
<protein>
    <recommendedName>
        <fullName evidence="4">Lipoprotein</fullName>
    </recommendedName>
</protein>